<dbReference type="NCBIfam" id="NF033580">
    <property type="entry name" value="transpos_IS5_3"/>
    <property type="match status" value="1"/>
</dbReference>
<comment type="caution">
    <text evidence="3">The sequence shown here is derived from an EMBL/GenBank/DDBJ whole genome shotgun (WGS) entry which is preliminary data.</text>
</comment>
<dbReference type="PANTHER" id="PTHR30007">
    <property type="entry name" value="PHP DOMAIN PROTEIN"/>
    <property type="match status" value="1"/>
</dbReference>
<evidence type="ECO:0000313" key="3">
    <source>
        <dbReference type="EMBL" id="MFD1662951.1"/>
    </source>
</evidence>
<proteinExistence type="predicted"/>
<dbReference type="Proteomes" id="UP001597261">
    <property type="component" value="Unassembled WGS sequence"/>
</dbReference>
<dbReference type="InterPro" id="IPR025161">
    <property type="entry name" value="IS402-like_dom"/>
</dbReference>
<reference evidence="4" key="1">
    <citation type="journal article" date="2019" name="Int. J. Syst. Evol. Microbiol.">
        <title>The Global Catalogue of Microorganisms (GCM) 10K type strain sequencing project: providing services to taxonomists for standard genome sequencing and annotation.</title>
        <authorList>
            <consortium name="The Broad Institute Genomics Platform"/>
            <consortium name="The Broad Institute Genome Sequencing Center for Infectious Disease"/>
            <person name="Wu L."/>
            <person name="Ma J."/>
        </authorList>
    </citation>
    <scope>NUCLEOTIDE SEQUENCE [LARGE SCALE GENOMIC DNA]</scope>
    <source>
        <strain evidence="4">CGMCC 1.12470</strain>
    </source>
</reference>
<name>A0ABW4J2E6_9ACTN</name>
<dbReference type="InterPro" id="IPR002559">
    <property type="entry name" value="Transposase_11"/>
</dbReference>
<dbReference type="Pfam" id="PF13340">
    <property type="entry name" value="DUF4096"/>
    <property type="match status" value="1"/>
</dbReference>
<organism evidence="3 4">
    <name type="scientific">Streptomyces caeni</name>
    <dbReference type="NCBI Taxonomy" id="2307231"/>
    <lineage>
        <taxon>Bacteria</taxon>
        <taxon>Bacillati</taxon>
        <taxon>Actinomycetota</taxon>
        <taxon>Actinomycetes</taxon>
        <taxon>Kitasatosporales</taxon>
        <taxon>Streptomycetaceae</taxon>
        <taxon>Streptomyces</taxon>
    </lineage>
</organism>
<evidence type="ECO:0000259" key="2">
    <source>
        <dbReference type="Pfam" id="PF13340"/>
    </source>
</evidence>
<gene>
    <name evidence="3" type="ORF">ACFSL4_33485</name>
</gene>
<feature type="domain" description="Insertion element IS402-like" evidence="2">
    <location>
        <begin position="11"/>
        <end position="87"/>
    </location>
</feature>
<protein>
    <submittedName>
        <fullName evidence="3">IS5 family transposase</fullName>
    </submittedName>
</protein>
<dbReference type="RefSeq" id="WP_381091349.1">
    <property type="nucleotide sequence ID" value="NZ_JBHUDX010000109.1"/>
</dbReference>
<sequence length="272" mass="30586">MAVDLDRDLVPDGLWEIAAPLIPPFKPRRQGGGTAPVADRKVFCAIVYALTTSCAWRRLPPCFGVSPATAHRRFAAWTRAGFWRRLHNEVLNRLGAVGAIDWSAALVDSASVRAKKGGQLVGPNPVDRGKPGAKLHILTDAQGLPLVTAVSAANTHDSLALKPLVAALPAVRSRRGPRRRRPAKLRADKGYDYPEIRRWLRNRNITPKIARRGIESSERLGRYRWKVERSMSWLFNYRRLTIRYERKSRYFAAFLSLAATLICYKRLVKLAT</sequence>
<dbReference type="EMBL" id="JBHUDX010000109">
    <property type="protein sequence ID" value="MFD1662951.1"/>
    <property type="molecule type" value="Genomic_DNA"/>
</dbReference>
<keyword evidence="4" id="KW-1185">Reference proteome</keyword>
<evidence type="ECO:0000259" key="1">
    <source>
        <dbReference type="Pfam" id="PF01609"/>
    </source>
</evidence>
<accession>A0ABW4J2E6</accession>
<dbReference type="PANTHER" id="PTHR30007:SF1">
    <property type="entry name" value="BLR1914 PROTEIN"/>
    <property type="match status" value="1"/>
</dbReference>
<feature type="domain" description="Transposase IS4-like" evidence="1">
    <location>
        <begin position="105"/>
        <end position="261"/>
    </location>
</feature>
<dbReference type="Pfam" id="PF01609">
    <property type="entry name" value="DDE_Tnp_1"/>
    <property type="match status" value="1"/>
</dbReference>
<evidence type="ECO:0000313" key="4">
    <source>
        <dbReference type="Proteomes" id="UP001597261"/>
    </source>
</evidence>